<dbReference type="RefSeq" id="WP_117331547.1">
    <property type="nucleotide sequence ID" value="NZ_QUWK01000024.1"/>
</dbReference>
<dbReference type="EMBL" id="QUWK01000024">
    <property type="protein sequence ID" value="RFU93673.1"/>
    <property type="molecule type" value="Genomic_DNA"/>
</dbReference>
<sequence length="276" mass="30946">MINDGNLRSSIDYSEGQRDAAHRVLVELCSLFTQYQDDIRIIGGWVPELLFPDQGHVGSVDVDMLINHLTLEDEGYQTMARILLKNGYKQHPEKYFSFIKEVVVNGVPFDVDVDILAGMYGGTRRGKHSQHIQGLKAMKATGGDFAFKFEPRQVKLEAPRPDGAIDMARVNVVALVPYFVMKTAAMGRGKAKDAYDIYFLIKHYPGGAKQLALEFFGSSETPIVREMREKLSEKFASVDHAGPVDVANFMDLSDEQEIEMIHRDAFEQVQALLSSI</sequence>
<accession>A0A372MDY8</accession>
<keyword evidence="2" id="KW-1185">Reference proteome</keyword>
<protein>
    <submittedName>
        <fullName evidence="1">Uncharacterized protein</fullName>
    </submittedName>
</protein>
<proteinExistence type="predicted"/>
<dbReference type="AlphaFoldDB" id="A0A372MDY8"/>
<evidence type="ECO:0000313" key="2">
    <source>
        <dbReference type="Proteomes" id="UP000264002"/>
    </source>
</evidence>
<organism evidence="1 2">
    <name type="scientific">Sphaerochaeta halotolerans</name>
    <dbReference type="NCBI Taxonomy" id="2293840"/>
    <lineage>
        <taxon>Bacteria</taxon>
        <taxon>Pseudomonadati</taxon>
        <taxon>Spirochaetota</taxon>
        <taxon>Spirochaetia</taxon>
        <taxon>Spirochaetales</taxon>
        <taxon>Sphaerochaetaceae</taxon>
        <taxon>Sphaerochaeta</taxon>
    </lineage>
</organism>
<name>A0A372MDY8_9SPIR</name>
<dbReference type="Proteomes" id="UP000264002">
    <property type="component" value="Unassembled WGS sequence"/>
</dbReference>
<dbReference type="InterPro" id="IPR014942">
    <property type="entry name" value="AbiEii"/>
</dbReference>
<dbReference type="Pfam" id="PF08843">
    <property type="entry name" value="AbiEii"/>
    <property type="match status" value="1"/>
</dbReference>
<evidence type="ECO:0000313" key="1">
    <source>
        <dbReference type="EMBL" id="RFU93673.1"/>
    </source>
</evidence>
<reference evidence="2" key="1">
    <citation type="submission" date="2018-08" db="EMBL/GenBank/DDBJ databases">
        <authorList>
            <person name="Grouzdev D.S."/>
            <person name="Krutkina M.S."/>
        </authorList>
    </citation>
    <scope>NUCLEOTIDE SEQUENCE [LARGE SCALE GENOMIC DNA]</scope>
    <source>
        <strain evidence="2">4-11</strain>
    </source>
</reference>
<dbReference type="OrthoDB" id="7585025at2"/>
<comment type="caution">
    <text evidence="1">The sequence shown here is derived from an EMBL/GenBank/DDBJ whole genome shotgun (WGS) entry which is preliminary data.</text>
</comment>
<reference evidence="1 2" key="2">
    <citation type="submission" date="2018-09" db="EMBL/GenBank/DDBJ databases">
        <title>Genome of Sphaerochaeta halotolerans strain 4-11.</title>
        <authorList>
            <person name="Nazina T.N."/>
            <person name="Sokolova D.S."/>
        </authorList>
    </citation>
    <scope>NUCLEOTIDE SEQUENCE [LARGE SCALE GENOMIC DNA]</scope>
    <source>
        <strain evidence="1 2">4-11</strain>
    </source>
</reference>
<gene>
    <name evidence="1" type="ORF">DYP60_13510</name>
</gene>